<accession>A0A5C8NL28</accession>
<gene>
    <name evidence="2" type="ORF">FHP06_03625</name>
</gene>
<keyword evidence="3" id="KW-1185">Reference proteome</keyword>
<dbReference type="Gene3D" id="3.40.50.150">
    <property type="entry name" value="Vaccinia Virus protein VP39"/>
    <property type="match status" value="1"/>
</dbReference>
<evidence type="ECO:0000256" key="1">
    <source>
        <dbReference type="SAM" id="MobiDB-lite"/>
    </source>
</evidence>
<dbReference type="RefSeq" id="WP_147683935.1">
    <property type="nucleotide sequence ID" value="NZ_VDUX01000002.1"/>
</dbReference>
<sequence length="447" mass="48662">MSSPRSSALRRGIRALVRGHELPQPAVPRRPKAPSGDGHRGRWIRIVTERQPLAPELDTDPADPTEAAAVRAGWMLVDAHERLSTKGAEKVFGPELAAWYEYAARSVEPLRPAGWSGEYPMQEGRNNLLRYRRTMDFARPGDRVFDVGFGLGQLASLLIRDVGVASYHGIDVVEKFVPMVSELLEVNGLSDASVTVELGDLMALTREQVEATGATFVICCEVLEHVPDAEAALRILADALPDGVDLLFSVPLHGRLEAVWGHLSVFDVARLKSMLDGAGLVAHHVEPLANTWTLVVASRSAEPSQRVRAASSRPPVRVAQPLTRARDFVDVDADAMTPVGDLGGVSFAVDGLEALRLRLGLTDVTHVTRFVVTAFAGGREACRWTWEPQPFQIEQPERRLAMRPGENSGHFVSGRANRLEHADRVEVTAEVAPGQTASFTVAAAYLP</sequence>
<dbReference type="GO" id="GO:0008168">
    <property type="term" value="F:methyltransferase activity"/>
    <property type="evidence" value="ECO:0007669"/>
    <property type="project" value="UniProtKB-KW"/>
</dbReference>
<keyword evidence="2" id="KW-0808">Transferase</keyword>
<dbReference type="GO" id="GO:0032259">
    <property type="term" value="P:methylation"/>
    <property type="evidence" value="ECO:0007669"/>
    <property type="project" value="UniProtKB-KW"/>
</dbReference>
<proteinExistence type="predicted"/>
<organism evidence="2 3">
    <name type="scientific">Aeromicrobium terrae</name>
    <dbReference type="NCBI Taxonomy" id="2498846"/>
    <lineage>
        <taxon>Bacteria</taxon>
        <taxon>Bacillati</taxon>
        <taxon>Actinomycetota</taxon>
        <taxon>Actinomycetes</taxon>
        <taxon>Propionibacteriales</taxon>
        <taxon>Nocardioidaceae</taxon>
        <taxon>Aeromicrobium</taxon>
    </lineage>
</organism>
<dbReference type="Pfam" id="PF13489">
    <property type="entry name" value="Methyltransf_23"/>
    <property type="match status" value="1"/>
</dbReference>
<evidence type="ECO:0000313" key="3">
    <source>
        <dbReference type="Proteomes" id="UP000321571"/>
    </source>
</evidence>
<dbReference type="AlphaFoldDB" id="A0A5C8NL28"/>
<dbReference type="SUPFAM" id="SSF53335">
    <property type="entry name" value="S-adenosyl-L-methionine-dependent methyltransferases"/>
    <property type="match status" value="1"/>
</dbReference>
<reference evidence="2 3" key="1">
    <citation type="submission" date="2019-06" db="EMBL/GenBank/DDBJ databases">
        <title>Aeromicrobium sp. nov., isolated from a maize field.</title>
        <authorList>
            <person name="Lin S.-Y."/>
            <person name="Tsai C.-F."/>
            <person name="Young C.-C."/>
        </authorList>
    </citation>
    <scope>NUCLEOTIDE SEQUENCE [LARGE SCALE GENOMIC DNA]</scope>
    <source>
        <strain evidence="2 3">CC-CFT486</strain>
    </source>
</reference>
<dbReference type="EMBL" id="VDUX01000002">
    <property type="protein sequence ID" value="TXL61826.1"/>
    <property type="molecule type" value="Genomic_DNA"/>
</dbReference>
<feature type="region of interest" description="Disordered" evidence="1">
    <location>
        <begin position="1"/>
        <end position="40"/>
    </location>
</feature>
<dbReference type="Proteomes" id="UP000321571">
    <property type="component" value="Unassembled WGS sequence"/>
</dbReference>
<dbReference type="OrthoDB" id="9777638at2"/>
<dbReference type="InterPro" id="IPR029063">
    <property type="entry name" value="SAM-dependent_MTases_sf"/>
</dbReference>
<protein>
    <submittedName>
        <fullName evidence="2">Class I SAM-dependent methyltransferase</fullName>
    </submittedName>
</protein>
<keyword evidence="2" id="KW-0489">Methyltransferase</keyword>
<evidence type="ECO:0000313" key="2">
    <source>
        <dbReference type="EMBL" id="TXL61826.1"/>
    </source>
</evidence>
<dbReference type="CDD" id="cd02440">
    <property type="entry name" value="AdoMet_MTases"/>
    <property type="match status" value="1"/>
</dbReference>
<comment type="caution">
    <text evidence="2">The sequence shown here is derived from an EMBL/GenBank/DDBJ whole genome shotgun (WGS) entry which is preliminary data.</text>
</comment>
<name>A0A5C8NL28_9ACTN</name>